<sequence length="596" mass="69296">MIEKTHPTCDHPILTKCCEQPDRNKCNKSCPLKLPCGHPCKNRCNKPCTKKCKAIVDYTKPTACGHKFKVNCYLLEKDLPSHSYELLKFCMEPCNTELPCKHVCLGTCGKCAQGRIHQACQERCETRLICGHECRLLCHETCQPCSQLCSYKCRHNMCKRQCGEPCIKCIRTCLRKCEHTECTARCWEICTVPPCSEPCQKELDCGHPCMGFCGDPCPLLCSICNMQEVLKIFPSFEGKRNVRFVLLRECNHIVESQEMEEWLKQVKEIKYKSCPKCDVPLMSTHRYSDYIKRNLTDVKEIKKQFFGHNKENEARQRELFNRLYNTRSNATTLLTYASNMDNVFGFLRKDLQSTRRERGWQQALNNCAGQMHAAKINILEIMVDMFARAKLKHPRTIKEAVKHIDLLCYLLMLKQGQGISNREMVDFKNELKRLQRIIQFYQIEDFLEYHSRYSELPRIQEIREVLPNLLFGPGNYTDKLDNTLKEKLTKLTGDVPAMEIMDTKEVEIIQIIGMGKTHWYKCLKQHYYGTNNLVQAIQCSKCSPPRTNSTFRIRPNEISSINGINQPVPTNSYVSYLRYINNLKVPISAKFRVRRQ</sequence>
<accession>A0A8K0DG71</accession>
<dbReference type="OrthoDB" id="2423195at2759"/>
<keyword evidence="2" id="KW-1185">Reference proteome</keyword>
<organism evidence="1 2">
    <name type="scientific">Ignelater luminosus</name>
    <name type="common">Cucubano</name>
    <name type="synonym">Pyrophorus luminosus</name>
    <dbReference type="NCBI Taxonomy" id="2038154"/>
    <lineage>
        <taxon>Eukaryota</taxon>
        <taxon>Metazoa</taxon>
        <taxon>Ecdysozoa</taxon>
        <taxon>Arthropoda</taxon>
        <taxon>Hexapoda</taxon>
        <taxon>Insecta</taxon>
        <taxon>Pterygota</taxon>
        <taxon>Neoptera</taxon>
        <taxon>Endopterygota</taxon>
        <taxon>Coleoptera</taxon>
        <taxon>Polyphaga</taxon>
        <taxon>Elateriformia</taxon>
        <taxon>Elateroidea</taxon>
        <taxon>Elateridae</taxon>
        <taxon>Agrypninae</taxon>
        <taxon>Pyrophorini</taxon>
        <taxon>Ignelater</taxon>
    </lineage>
</organism>
<reference evidence="1" key="1">
    <citation type="submission" date="2019-08" db="EMBL/GenBank/DDBJ databases">
        <title>The genome of the North American firefly Photinus pyralis.</title>
        <authorList>
            <consortium name="Photinus pyralis genome working group"/>
            <person name="Fallon T.R."/>
            <person name="Sander Lower S.E."/>
            <person name="Weng J.-K."/>
        </authorList>
    </citation>
    <scope>NUCLEOTIDE SEQUENCE</scope>
    <source>
        <strain evidence="1">TRF0915ILg1</strain>
        <tissue evidence="1">Whole body</tissue>
    </source>
</reference>
<name>A0A8K0DG71_IGNLU</name>
<proteinExistence type="predicted"/>
<gene>
    <name evidence="1" type="ORF">ILUMI_03226</name>
</gene>
<evidence type="ECO:0000313" key="1">
    <source>
        <dbReference type="EMBL" id="KAF2902957.1"/>
    </source>
</evidence>
<protein>
    <recommendedName>
        <fullName evidence="3">NFX1-type zinc finger-containing protein 1</fullName>
    </recommendedName>
</protein>
<evidence type="ECO:0000313" key="2">
    <source>
        <dbReference type="Proteomes" id="UP000801492"/>
    </source>
</evidence>
<evidence type="ECO:0008006" key="3">
    <source>
        <dbReference type="Google" id="ProtNLM"/>
    </source>
</evidence>
<dbReference type="AlphaFoldDB" id="A0A8K0DG71"/>
<dbReference type="EMBL" id="VTPC01001135">
    <property type="protein sequence ID" value="KAF2902957.1"/>
    <property type="molecule type" value="Genomic_DNA"/>
</dbReference>
<comment type="caution">
    <text evidence="1">The sequence shown here is derived from an EMBL/GenBank/DDBJ whole genome shotgun (WGS) entry which is preliminary data.</text>
</comment>
<dbReference type="Proteomes" id="UP000801492">
    <property type="component" value="Unassembled WGS sequence"/>
</dbReference>